<comment type="caution">
    <text evidence="1">The sequence shown here is derived from an EMBL/GenBank/DDBJ whole genome shotgun (WGS) entry which is preliminary data.</text>
</comment>
<protein>
    <submittedName>
        <fullName evidence="1">ALDH-like protein</fullName>
    </submittedName>
</protein>
<gene>
    <name evidence="1" type="ORF">BV22DRAFT_1130539</name>
</gene>
<name>A0ACB8BD07_9AGAM</name>
<dbReference type="Proteomes" id="UP000790709">
    <property type="component" value="Unassembled WGS sequence"/>
</dbReference>
<dbReference type="EMBL" id="MU266448">
    <property type="protein sequence ID" value="KAH7923587.1"/>
    <property type="molecule type" value="Genomic_DNA"/>
</dbReference>
<evidence type="ECO:0000313" key="1">
    <source>
        <dbReference type="EMBL" id="KAH7923587.1"/>
    </source>
</evidence>
<accession>A0ACB8BD07</accession>
<sequence length="772" mass="84229">MDKLSNLSATGSWLAAGVGSTIQAASGRLWRTVPENTTELPQEYIDLEARVDMLCQAHSSMLKYGFRRTKAFENEPYDYSAQVRESVTGVSASISQGVMNITAAANIFRTNSPATSSAAPHPVQPKSLPHALSRAATAAATAMQGAEGGTEEHLWKALSVYAQVWGNIATARLQQDAFVQKQSTEPWQSALSTSISLAMKTREAVHNSRVNLDVAKSALKVADAAKQEQAQLEVTNAEVEFAQRIKEAIAVMNIVLDNPEPIKSLNELAKVQRLYFASAAESLASVQIKLEEISISAEKDYRTLLLSDPRSQATISPHNQRLLVSRKYPTEGDLDQVIQRSVQAQKDWRRFPLQDRIAISEKLLEELHTLTDEITMELTLQNGRPISQAPGEIRNFFSRGEYLLSIAGSDLADKSVEDSEQPGFRRLTKRDPIGVVFVASPWTFPYLTSIDAIIPAIVAGNAVLLKPSSQTPLTAERFAQALARAGAPKDILQVVNLTPSLTTHVARHPRVDFVSFTGSSVEGQAEERAALDFDGFKGIVHELDGKNPAYVRADADIRYAVAELVEASMSNSGQHSSSVERIYVHESVYDTFVAHFVDLVKAYKLGDPTVPETTLGPVVSIASAQKIRDQVAEAVQAGAKALIPDDLFPIANEHNAYVVPQVLVDVDHSMAVMKAVTFGPVVGIQKVASDDEAIRLMNDTCFSFTASVWTNTETNPDSESAFRRITNEANTGAVFLNRCDRLDPWTNISGMGQGTAQGYDQFTRTTSVNIKI</sequence>
<proteinExistence type="predicted"/>
<organism evidence="1 2">
    <name type="scientific">Leucogyrophana mollusca</name>
    <dbReference type="NCBI Taxonomy" id="85980"/>
    <lineage>
        <taxon>Eukaryota</taxon>
        <taxon>Fungi</taxon>
        <taxon>Dikarya</taxon>
        <taxon>Basidiomycota</taxon>
        <taxon>Agaricomycotina</taxon>
        <taxon>Agaricomycetes</taxon>
        <taxon>Agaricomycetidae</taxon>
        <taxon>Boletales</taxon>
        <taxon>Boletales incertae sedis</taxon>
        <taxon>Leucogyrophana</taxon>
    </lineage>
</organism>
<evidence type="ECO:0000313" key="2">
    <source>
        <dbReference type="Proteomes" id="UP000790709"/>
    </source>
</evidence>
<keyword evidence="2" id="KW-1185">Reference proteome</keyword>
<reference evidence="1" key="1">
    <citation type="journal article" date="2021" name="New Phytol.">
        <title>Evolutionary innovations through gain and loss of genes in the ectomycorrhizal Boletales.</title>
        <authorList>
            <person name="Wu G."/>
            <person name="Miyauchi S."/>
            <person name="Morin E."/>
            <person name="Kuo A."/>
            <person name="Drula E."/>
            <person name="Varga T."/>
            <person name="Kohler A."/>
            <person name="Feng B."/>
            <person name="Cao Y."/>
            <person name="Lipzen A."/>
            <person name="Daum C."/>
            <person name="Hundley H."/>
            <person name="Pangilinan J."/>
            <person name="Johnson J."/>
            <person name="Barry K."/>
            <person name="LaButti K."/>
            <person name="Ng V."/>
            <person name="Ahrendt S."/>
            <person name="Min B."/>
            <person name="Choi I.G."/>
            <person name="Park H."/>
            <person name="Plett J.M."/>
            <person name="Magnuson J."/>
            <person name="Spatafora J.W."/>
            <person name="Nagy L.G."/>
            <person name="Henrissat B."/>
            <person name="Grigoriev I.V."/>
            <person name="Yang Z.L."/>
            <person name="Xu J."/>
            <person name="Martin F.M."/>
        </authorList>
    </citation>
    <scope>NUCLEOTIDE SEQUENCE</scope>
    <source>
        <strain evidence="1">KUC20120723A-06</strain>
    </source>
</reference>